<dbReference type="Proteomes" id="UP000241444">
    <property type="component" value="Unassembled WGS sequence"/>
</dbReference>
<organism evidence="1 2">
    <name type="scientific">Phyllobacterium brassicacearum</name>
    <dbReference type="NCBI Taxonomy" id="314235"/>
    <lineage>
        <taxon>Bacteria</taxon>
        <taxon>Pseudomonadati</taxon>
        <taxon>Pseudomonadota</taxon>
        <taxon>Alphaproteobacteria</taxon>
        <taxon>Hyphomicrobiales</taxon>
        <taxon>Phyllobacteriaceae</taxon>
        <taxon>Phyllobacterium</taxon>
    </lineage>
</organism>
<name>A0A2P7BTX9_9HYPH</name>
<dbReference type="OrthoDB" id="5984161at2"/>
<evidence type="ECO:0000313" key="1">
    <source>
        <dbReference type="EMBL" id="PSH69933.1"/>
    </source>
</evidence>
<comment type="caution">
    <text evidence="1">The sequence shown here is derived from an EMBL/GenBank/DDBJ whole genome shotgun (WGS) entry which is preliminary data.</text>
</comment>
<protein>
    <recommendedName>
        <fullName evidence="3">Lipoprotein</fullName>
    </recommendedName>
</protein>
<reference evidence="2" key="1">
    <citation type="submission" date="2017-11" db="EMBL/GenBank/DDBJ databases">
        <authorList>
            <person name="Kuznetsova I."/>
            <person name="Sazanova A."/>
            <person name="Chirak E."/>
            <person name="Safronova V."/>
            <person name="Willems A."/>
        </authorList>
    </citation>
    <scope>NUCLEOTIDE SEQUENCE [LARGE SCALE GENOMIC DNA]</scope>
    <source>
        <strain evidence="2">STM 196</strain>
    </source>
</reference>
<sequence>MKILISAVIGAGLVLTGCQTKQISEMSYKEVQSFASMIDKRCRPQVRTKAEYQMCIRQEITMEQTKRHQTRQAIRQGFAAAAEGMQAMSDNYARQAQSNTRITCYTSGAYTNCY</sequence>
<dbReference type="RefSeq" id="WP_106710234.1">
    <property type="nucleotide sequence ID" value="NZ_PGGO01000003.1"/>
</dbReference>
<proteinExistence type="predicted"/>
<dbReference type="PROSITE" id="PS51257">
    <property type="entry name" value="PROKAR_LIPOPROTEIN"/>
    <property type="match status" value="1"/>
</dbReference>
<keyword evidence="2" id="KW-1185">Reference proteome</keyword>
<dbReference type="AlphaFoldDB" id="A0A2P7BTX9"/>
<dbReference type="EMBL" id="PGGO01000003">
    <property type="protein sequence ID" value="PSH69933.1"/>
    <property type="molecule type" value="Genomic_DNA"/>
</dbReference>
<evidence type="ECO:0000313" key="2">
    <source>
        <dbReference type="Proteomes" id="UP000241444"/>
    </source>
</evidence>
<evidence type="ECO:0008006" key="3">
    <source>
        <dbReference type="Google" id="ProtNLM"/>
    </source>
</evidence>
<gene>
    <name evidence="1" type="ORF">CU102_06695</name>
</gene>
<accession>A0A2P7BTX9</accession>